<dbReference type="InterPro" id="IPR003660">
    <property type="entry name" value="HAMP_dom"/>
</dbReference>
<evidence type="ECO:0000256" key="10">
    <source>
        <dbReference type="SAM" id="Phobius"/>
    </source>
</evidence>
<comment type="subcellular location">
    <subcellularLocation>
        <location evidence="2">Cell membrane</location>
        <topology evidence="2">Multi-pass membrane protein</topology>
    </subcellularLocation>
</comment>
<dbReference type="PROSITE" id="PS50885">
    <property type="entry name" value="HAMP"/>
    <property type="match status" value="1"/>
</dbReference>
<dbReference type="PRINTS" id="PR00344">
    <property type="entry name" value="BCTRLSENSOR"/>
</dbReference>
<proteinExistence type="predicted"/>
<dbReference type="EC" id="2.7.13.3" evidence="3"/>
<keyword evidence="6" id="KW-0808">Transferase</keyword>
<dbReference type="Gene3D" id="3.30.565.10">
    <property type="entry name" value="Histidine kinase-like ATPase, C-terminal domain"/>
    <property type="match status" value="1"/>
</dbReference>
<sequence>MGLIPRAGRLFWKLVLALFLSMALSMAGTFAYIVLASGPTPPPPRDEWMVGPIPGVPLLAGLIAIFLIGMLFAWYLSRPVRTLSWALHRAAQGKFDTRVAPMMQGMWSDEIVELGQDFDRMAEQLQRAMDSQRLLLHDISHELRSPLTRMQAAIGLMRQSPQTVPAMVARIESESHKLDTLIEALLTLHRLDAGAMPGQYERVDLVELLQAIVEDAEFEAVAAQKSVSATLCESFVSQVKGEFVYRAFENIIRNAVKYSPAGTTVEIAATIDAADQLVVTVADRGPGVSVALQERIFDAFFRVEGSASATGSGLGLAVAHRTITAHGGSVQARSRDGGGLVVTVTLPR</sequence>
<evidence type="ECO:0000256" key="6">
    <source>
        <dbReference type="ARBA" id="ARBA00022679"/>
    </source>
</evidence>
<dbReference type="GO" id="GO:0005886">
    <property type="term" value="C:plasma membrane"/>
    <property type="evidence" value="ECO:0007669"/>
    <property type="project" value="UniProtKB-SubCell"/>
</dbReference>
<keyword evidence="7" id="KW-0547">Nucleotide-binding</keyword>
<evidence type="ECO:0000313" key="13">
    <source>
        <dbReference type="EMBL" id="OZI71555.1"/>
    </source>
</evidence>
<dbReference type="GO" id="GO:0000155">
    <property type="term" value="F:phosphorelay sensor kinase activity"/>
    <property type="evidence" value="ECO:0007669"/>
    <property type="project" value="InterPro"/>
</dbReference>
<dbReference type="InterPro" id="IPR005467">
    <property type="entry name" value="His_kinase_dom"/>
</dbReference>
<keyword evidence="14" id="KW-1185">Reference proteome</keyword>
<evidence type="ECO:0000256" key="3">
    <source>
        <dbReference type="ARBA" id="ARBA00012438"/>
    </source>
</evidence>
<feature type="domain" description="HAMP" evidence="12">
    <location>
        <begin position="74"/>
        <end position="130"/>
    </location>
</feature>
<dbReference type="SMART" id="SM00387">
    <property type="entry name" value="HATPase_c"/>
    <property type="match status" value="1"/>
</dbReference>
<dbReference type="CDD" id="cd06225">
    <property type="entry name" value="HAMP"/>
    <property type="match status" value="1"/>
</dbReference>
<dbReference type="InterPro" id="IPR036890">
    <property type="entry name" value="HATPase_C_sf"/>
</dbReference>
<evidence type="ECO:0000256" key="5">
    <source>
        <dbReference type="ARBA" id="ARBA00022553"/>
    </source>
</evidence>
<evidence type="ECO:0000256" key="7">
    <source>
        <dbReference type="ARBA" id="ARBA00022741"/>
    </source>
</evidence>
<dbReference type="SMART" id="SM00304">
    <property type="entry name" value="HAMP"/>
    <property type="match status" value="1"/>
</dbReference>
<evidence type="ECO:0000256" key="8">
    <source>
        <dbReference type="ARBA" id="ARBA00022777"/>
    </source>
</evidence>
<comment type="caution">
    <text evidence="13">The sequence shown here is derived from an EMBL/GenBank/DDBJ whole genome shotgun (WGS) entry which is preliminary data.</text>
</comment>
<evidence type="ECO:0000256" key="9">
    <source>
        <dbReference type="ARBA" id="ARBA00022840"/>
    </source>
</evidence>
<keyword evidence="10" id="KW-1133">Transmembrane helix</keyword>
<dbReference type="SUPFAM" id="SSF47384">
    <property type="entry name" value="Homodimeric domain of signal transducing histidine kinase"/>
    <property type="match status" value="1"/>
</dbReference>
<dbReference type="SUPFAM" id="SSF55874">
    <property type="entry name" value="ATPase domain of HSP90 chaperone/DNA topoisomerase II/histidine kinase"/>
    <property type="match status" value="1"/>
</dbReference>
<keyword evidence="10" id="KW-0472">Membrane</keyword>
<evidence type="ECO:0000259" key="12">
    <source>
        <dbReference type="PROSITE" id="PS50885"/>
    </source>
</evidence>
<dbReference type="Pfam" id="PF00512">
    <property type="entry name" value="HisKA"/>
    <property type="match status" value="1"/>
</dbReference>
<keyword evidence="8 13" id="KW-0418">Kinase</keyword>
<dbReference type="InterPro" id="IPR003661">
    <property type="entry name" value="HisK_dim/P_dom"/>
</dbReference>
<dbReference type="InterPro" id="IPR050980">
    <property type="entry name" value="2C_sensor_his_kinase"/>
</dbReference>
<organism evidence="13 14">
    <name type="scientific">Bordetella genomosp. 12</name>
    <dbReference type="NCBI Taxonomy" id="463035"/>
    <lineage>
        <taxon>Bacteria</taxon>
        <taxon>Pseudomonadati</taxon>
        <taxon>Pseudomonadota</taxon>
        <taxon>Betaproteobacteria</taxon>
        <taxon>Burkholderiales</taxon>
        <taxon>Alcaligenaceae</taxon>
        <taxon>Bordetella</taxon>
    </lineage>
</organism>
<evidence type="ECO:0000256" key="1">
    <source>
        <dbReference type="ARBA" id="ARBA00000085"/>
    </source>
</evidence>
<dbReference type="SMART" id="SM00388">
    <property type="entry name" value="HisKA"/>
    <property type="match status" value="1"/>
</dbReference>
<dbReference type="Proteomes" id="UP000216429">
    <property type="component" value="Unassembled WGS sequence"/>
</dbReference>
<feature type="transmembrane region" description="Helical" evidence="10">
    <location>
        <begin position="55"/>
        <end position="76"/>
    </location>
</feature>
<dbReference type="PANTHER" id="PTHR44936">
    <property type="entry name" value="SENSOR PROTEIN CREC"/>
    <property type="match status" value="1"/>
</dbReference>
<comment type="catalytic activity">
    <reaction evidence="1">
        <text>ATP + protein L-histidine = ADP + protein N-phospho-L-histidine.</text>
        <dbReference type="EC" id="2.7.13.3"/>
    </reaction>
</comment>
<dbReference type="Pfam" id="PF02518">
    <property type="entry name" value="HATPase_c"/>
    <property type="match status" value="1"/>
</dbReference>
<evidence type="ECO:0000256" key="2">
    <source>
        <dbReference type="ARBA" id="ARBA00004651"/>
    </source>
</evidence>
<dbReference type="InterPro" id="IPR003594">
    <property type="entry name" value="HATPase_dom"/>
</dbReference>
<dbReference type="CDD" id="cd00082">
    <property type="entry name" value="HisKA"/>
    <property type="match status" value="1"/>
</dbReference>
<name>A0A261VC16_9BORD</name>
<dbReference type="Pfam" id="PF00672">
    <property type="entry name" value="HAMP"/>
    <property type="match status" value="1"/>
</dbReference>
<evidence type="ECO:0000313" key="14">
    <source>
        <dbReference type="Proteomes" id="UP000216429"/>
    </source>
</evidence>
<dbReference type="GO" id="GO:0005524">
    <property type="term" value="F:ATP binding"/>
    <property type="evidence" value="ECO:0007669"/>
    <property type="project" value="UniProtKB-KW"/>
</dbReference>
<dbReference type="InterPro" id="IPR004358">
    <property type="entry name" value="Sig_transdc_His_kin-like_C"/>
</dbReference>
<reference evidence="14" key="1">
    <citation type="submission" date="2017-05" db="EMBL/GenBank/DDBJ databases">
        <title>Complete and WGS of Bordetella genogroups.</title>
        <authorList>
            <person name="Spilker T."/>
            <person name="Lipuma J."/>
        </authorList>
    </citation>
    <scope>NUCLEOTIDE SEQUENCE [LARGE SCALE GENOMIC DNA]</scope>
    <source>
        <strain evidence="14">AU6712</strain>
    </source>
</reference>
<dbReference type="InterPro" id="IPR036097">
    <property type="entry name" value="HisK_dim/P_sf"/>
</dbReference>
<accession>A0A261VC16</accession>
<dbReference type="PANTHER" id="PTHR44936:SF10">
    <property type="entry name" value="SENSOR PROTEIN RSTB"/>
    <property type="match status" value="1"/>
</dbReference>
<dbReference type="PROSITE" id="PS50109">
    <property type="entry name" value="HIS_KIN"/>
    <property type="match status" value="1"/>
</dbReference>
<keyword evidence="5" id="KW-0597">Phosphoprotein</keyword>
<keyword evidence="9" id="KW-0067">ATP-binding</keyword>
<dbReference type="Gene3D" id="6.10.340.10">
    <property type="match status" value="1"/>
</dbReference>
<dbReference type="Gene3D" id="1.10.287.130">
    <property type="match status" value="1"/>
</dbReference>
<dbReference type="CDD" id="cd00075">
    <property type="entry name" value="HATPase"/>
    <property type="match status" value="1"/>
</dbReference>
<dbReference type="AlphaFoldDB" id="A0A261VC16"/>
<evidence type="ECO:0000259" key="11">
    <source>
        <dbReference type="PROSITE" id="PS50109"/>
    </source>
</evidence>
<protein>
    <recommendedName>
        <fullName evidence="3">histidine kinase</fullName>
        <ecNumber evidence="3">2.7.13.3</ecNumber>
    </recommendedName>
</protein>
<feature type="domain" description="Histidine kinase" evidence="11">
    <location>
        <begin position="138"/>
        <end position="348"/>
    </location>
</feature>
<evidence type="ECO:0000256" key="4">
    <source>
        <dbReference type="ARBA" id="ARBA00022475"/>
    </source>
</evidence>
<keyword evidence="4" id="KW-1003">Cell membrane</keyword>
<dbReference type="SUPFAM" id="SSF158472">
    <property type="entry name" value="HAMP domain-like"/>
    <property type="match status" value="1"/>
</dbReference>
<keyword evidence="10" id="KW-0812">Transmembrane</keyword>
<feature type="transmembrane region" description="Helical" evidence="10">
    <location>
        <begin position="12"/>
        <end position="35"/>
    </location>
</feature>
<dbReference type="OrthoDB" id="9804645at2"/>
<gene>
    <name evidence="13" type="ORF">CAL22_17240</name>
</gene>
<dbReference type="EMBL" id="NEVU01000003">
    <property type="protein sequence ID" value="OZI71555.1"/>
    <property type="molecule type" value="Genomic_DNA"/>
</dbReference>